<dbReference type="NCBIfam" id="TIGR02785">
    <property type="entry name" value="addA_Gpos"/>
    <property type="match status" value="1"/>
</dbReference>
<sequence length="1259" mass="146404">MKIPLKPENSRFTDDQWLAVYESGHNLLVSASAGSGKTTVLVERVIEKIKRGTNVDELLIVTYTDAAAREMKERIQSALQQAITQENNLEQKRHLIRQIALLPQASISTIHSFCLQVIRRYYYLIDLDPVFRLLTDDTEIALLQEDVWNEVREELYGEENSLFKELTASYSNDRSDAGLTDLIFSLYDFARANPHPDTWLNQLGDLYMVEDDQLTHGTLYQHLLKPQLIDILENLAELALAAVKIGESSDELDKQREIATQEASLFNQLLEGIRADQYEQVFEQCRSFVFDRWKAAKRSADEDIKEAAGEMKVFRDQYKNRFQEMKEHYFSASAADQVERMKKTLPLIQEMARVTRLFTQAYTERKRERHVLDFNDLEHLTLNILAQFQDEKWQGTEASLHYREKFKEVMVDEYQDINQLQENILFWLTHPNEEDGNLFMVGDVKQSIYSFRLADPGLFLQKYEQYRDHHKGERIILADNFRSRGEVLDFINLLFIQLMDRSVGQMAYDDAAQLVQGFTAFPKTDDHQPEILIYEKEVEDIDEEDPIDFSIDTKTEGELTMVGQKINELIQSGFQVYDKQLKRNRAIRYADIVLLTPTKKNNADIQSLFKQLDIPLLVNDTQNYFQTTEITIMMSLLKVIDNPYQDIPLASVLRSPLVGLDENELAAIRITKKTGDYFDAVKAFYDEYRNEQRGGRFNQQLYLKIEQFLSQLTKWREEARRESIVELIWTIYEDTGFLDYVGGMSSGRQRKANLHALYERASSYEKTSFKGLFQFVRFIERMQKKDKDLAEPTAISEDENAVRVMTIHASKGLEFPVVFVLDLSKRFNLQDTQQAYVFNERYGVGTDFKDLRYRLRYTTLPEIALKAEKKKLLLAEEMRKLYVALTRAEEKLFLVGSYKNEAAAWKEWGLVSSHQPTVLPADMRLTANSLMQWIGQAMVRHPQAKNDYLPATAVNGEIRHHQATFSITFVNEEELKANMKEESTVDDEQWLERLDQTETVKLTDDAHIRSLNEAMHLIEATYDYEAATRTTSYQSVSEVKRLFEEPDDSGRMAKIDINAPRLSNRYTQDRLERPAFMTQITAPTSAEVGTATHLVMQSIDLSQEQTEEQIEKTIQTLVQKGLLTKDVAKRIRRETIQRFFDTTFGQQILRDHELVYRERPFSLLMDAGLIFTDMEEKAGDKILIHGIMDGFIEYKEDAILFDYKTDRVQHLGEQAREKMLEKYRGQMGLYRTALERILNKPVTHTYLCLLDNGEIVTVE</sequence>
<dbReference type="Pfam" id="PF00580">
    <property type="entry name" value="UvrD-helicase"/>
    <property type="match status" value="1"/>
</dbReference>
<dbReference type="Pfam" id="PF13361">
    <property type="entry name" value="UvrD_C"/>
    <property type="match status" value="1"/>
</dbReference>
<dbReference type="SUPFAM" id="SSF52540">
    <property type="entry name" value="P-loop containing nucleoside triphosphate hydrolases"/>
    <property type="match status" value="1"/>
</dbReference>
<dbReference type="EC" id="5.6.2.4" evidence="13"/>
<evidence type="ECO:0000256" key="5">
    <source>
        <dbReference type="ARBA" id="ARBA00022806"/>
    </source>
</evidence>
<dbReference type="OrthoDB" id="9810135at2"/>
<dbReference type="PROSITE" id="PS51198">
    <property type="entry name" value="UVRD_HELICASE_ATP_BIND"/>
    <property type="match status" value="1"/>
</dbReference>
<dbReference type="PANTHER" id="PTHR11070">
    <property type="entry name" value="UVRD / RECB / PCRA DNA HELICASE FAMILY MEMBER"/>
    <property type="match status" value="1"/>
</dbReference>
<keyword evidence="9 13" id="KW-0234">DNA repair</keyword>
<dbReference type="AlphaFoldDB" id="A0A1I3BAM9"/>
<dbReference type="RefSeq" id="WP_092091363.1">
    <property type="nucleotide sequence ID" value="NZ_FOQE01000005.1"/>
</dbReference>
<comment type="catalytic activity">
    <reaction evidence="12 13">
        <text>ATP + H2O = ADP + phosphate + H(+)</text>
        <dbReference type="Rhea" id="RHEA:13065"/>
        <dbReference type="ChEBI" id="CHEBI:15377"/>
        <dbReference type="ChEBI" id="CHEBI:15378"/>
        <dbReference type="ChEBI" id="CHEBI:30616"/>
        <dbReference type="ChEBI" id="CHEBI:43474"/>
        <dbReference type="ChEBI" id="CHEBI:456216"/>
        <dbReference type="EC" id="5.6.2.4"/>
    </reaction>
</comment>
<evidence type="ECO:0000256" key="3">
    <source>
        <dbReference type="ARBA" id="ARBA00022763"/>
    </source>
</evidence>
<organism evidence="17 18">
    <name type="scientific">Pisciglobus halotolerans</name>
    <dbReference type="NCBI Taxonomy" id="745365"/>
    <lineage>
        <taxon>Bacteria</taxon>
        <taxon>Bacillati</taxon>
        <taxon>Bacillota</taxon>
        <taxon>Bacilli</taxon>
        <taxon>Lactobacillales</taxon>
        <taxon>Carnobacteriaceae</taxon>
    </lineage>
</organism>
<dbReference type="GO" id="GO:0005829">
    <property type="term" value="C:cytosol"/>
    <property type="evidence" value="ECO:0007669"/>
    <property type="project" value="TreeGrafter"/>
</dbReference>
<dbReference type="InterPro" id="IPR014152">
    <property type="entry name" value="AddA"/>
</dbReference>
<dbReference type="HAMAP" id="MF_01451">
    <property type="entry name" value="AddA"/>
    <property type="match status" value="1"/>
</dbReference>
<dbReference type="GO" id="GO:0033202">
    <property type="term" value="C:DNA helicase complex"/>
    <property type="evidence" value="ECO:0007669"/>
    <property type="project" value="TreeGrafter"/>
</dbReference>
<dbReference type="Gene3D" id="1.10.274.50">
    <property type="match status" value="1"/>
</dbReference>
<dbReference type="Gene3D" id="3.90.320.10">
    <property type="match status" value="1"/>
</dbReference>
<evidence type="ECO:0000256" key="10">
    <source>
        <dbReference type="ARBA" id="ARBA00023235"/>
    </source>
</evidence>
<evidence type="ECO:0000259" key="15">
    <source>
        <dbReference type="PROSITE" id="PS51198"/>
    </source>
</evidence>
<evidence type="ECO:0000256" key="8">
    <source>
        <dbReference type="ARBA" id="ARBA00023125"/>
    </source>
</evidence>
<evidence type="ECO:0000256" key="12">
    <source>
        <dbReference type="ARBA" id="ARBA00048988"/>
    </source>
</evidence>
<dbReference type="GO" id="GO:0016887">
    <property type="term" value="F:ATP hydrolysis activity"/>
    <property type="evidence" value="ECO:0007669"/>
    <property type="project" value="RHEA"/>
</dbReference>
<evidence type="ECO:0000313" key="17">
    <source>
        <dbReference type="EMBL" id="SFH59377.1"/>
    </source>
</evidence>
<dbReference type="GO" id="GO:0043138">
    <property type="term" value="F:3'-5' DNA helicase activity"/>
    <property type="evidence" value="ECO:0007669"/>
    <property type="project" value="UniProtKB-UniRule"/>
</dbReference>
<dbReference type="InterPro" id="IPR011335">
    <property type="entry name" value="Restrct_endonuc-II-like"/>
</dbReference>
<dbReference type="InterPro" id="IPR014016">
    <property type="entry name" value="UvrD-like_ATP-bd"/>
</dbReference>
<comment type="subunit">
    <text evidence="13">Heterodimer of AddA and AddB/RexB.</text>
</comment>
<comment type="cofactor">
    <cofactor evidence="13">
        <name>Mg(2+)</name>
        <dbReference type="ChEBI" id="CHEBI:18420"/>
    </cofactor>
</comment>
<dbReference type="Gene3D" id="3.40.50.300">
    <property type="entry name" value="P-loop containing nucleotide triphosphate hydrolases"/>
    <property type="match status" value="4"/>
</dbReference>
<dbReference type="PANTHER" id="PTHR11070:SF48">
    <property type="entry name" value="ATP-DEPENDENT HELICASE_NUCLEASE SUBUNIT A"/>
    <property type="match status" value="1"/>
</dbReference>
<dbReference type="GO" id="GO:0003690">
    <property type="term" value="F:double-stranded DNA binding"/>
    <property type="evidence" value="ECO:0007669"/>
    <property type="project" value="UniProtKB-UniRule"/>
</dbReference>
<dbReference type="PROSITE" id="PS51217">
    <property type="entry name" value="UVRD_HELICASE_CTER"/>
    <property type="match status" value="1"/>
</dbReference>
<evidence type="ECO:0000256" key="14">
    <source>
        <dbReference type="PROSITE-ProRule" id="PRU00560"/>
    </source>
</evidence>
<dbReference type="InterPro" id="IPR011604">
    <property type="entry name" value="PDDEXK-like_dom_sf"/>
</dbReference>
<dbReference type="GO" id="GO:0008408">
    <property type="term" value="F:3'-5' exonuclease activity"/>
    <property type="evidence" value="ECO:0007669"/>
    <property type="project" value="UniProtKB-UniRule"/>
</dbReference>
<evidence type="ECO:0000256" key="1">
    <source>
        <dbReference type="ARBA" id="ARBA00022722"/>
    </source>
</evidence>
<dbReference type="CDD" id="cd17932">
    <property type="entry name" value="DEXQc_UvrD"/>
    <property type="match status" value="1"/>
</dbReference>
<dbReference type="EMBL" id="FOQE01000005">
    <property type="protein sequence ID" value="SFH59377.1"/>
    <property type="molecule type" value="Genomic_DNA"/>
</dbReference>
<dbReference type="InterPro" id="IPR000212">
    <property type="entry name" value="DNA_helicase_UvrD/REP"/>
</dbReference>
<dbReference type="Proteomes" id="UP000198668">
    <property type="component" value="Unassembled WGS sequence"/>
</dbReference>
<evidence type="ECO:0000256" key="2">
    <source>
        <dbReference type="ARBA" id="ARBA00022741"/>
    </source>
</evidence>
<feature type="domain" description="UvrD-like helicase C-terminal" evidence="16">
    <location>
        <begin position="512"/>
        <end position="812"/>
    </location>
</feature>
<feature type="binding site" evidence="14">
    <location>
        <begin position="31"/>
        <end position="38"/>
    </location>
    <ligand>
        <name>ATP</name>
        <dbReference type="ChEBI" id="CHEBI:30616"/>
    </ligand>
</feature>
<keyword evidence="10 13" id="KW-0413">Isomerase</keyword>
<keyword evidence="1 13" id="KW-0540">Nuclease</keyword>
<dbReference type="InterPro" id="IPR014017">
    <property type="entry name" value="DNA_helicase_UvrD-like_C"/>
</dbReference>
<comment type="similarity">
    <text evidence="13">Belongs to the helicase family. AddA subfamily.</text>
</comment>
<evidence type="ECO:0000256" key="4">
    <source>
        <dbReference type="ARBA" id="ARBA00022801"/>
    </source>
</evidence>
<dbReference type="GO" id="GO:0005524">
    <property type="term" value="F:ATP binding"/>
    <property type="evidence" value="ECO:0007669"/>
    <property type="project" value="UniProtKB-UniRule"/>
</dbReference>
<accession>A0A1I3BAM9</accession>
<evidence type="ECO:0000256" key="7">
    <source>
        <dbReference type="ARBA" id="ARBA00022840"/>
    </source>
</evidence>
<comment type="catalytic activity">
    <reaction evidence="11 13">
        <text>Couples ATP hydrolysis with the unwinding of duplex DNA by translocating in the 3'-5' direction.</text>
        <dbReference type="EC" id="5.6.2.4"/>
    </reaction>
</comment>
<evidence type="ECO:0000256" key="6">
    <source>
        <dbReference type="ARBA" id="ARBA00022839"/>
    </source>
</evidence>
<keyword evidence="2 13" id="KW-0547">Nucleotide-binding</keyword>
<evidence type="ECO:0000256" key="9">
    <source>
        <dbReference type="ARBA" id="ARBA00023204"/>
    </source>
</evidence>
<reference evidence="17 18" key="1">
    <citation type="submission" date="2016-10" db="EMBL/GenBank/DDBJ databases">
        <authorList>
            <person name="de Groot N.N."/>
        </authorList>
    </citation>
    <scope>NUCLEOTIDE SEQUENCE [LARGE SCALE GENOMIC DNA]</scope>
    <source>
        <strain evidence="17 18">DSM 27630</strain>
    </source>
</reference>
<comment type="function">
    <text evidence="13">The heterodimer acts as both an ATP-dependent DNA helicase and an ATP-dependent, dual-direction single-stranded exonuclease. Recognizes the chi site generating a DNA molecule suitable for the initiation of homologous recombination. The AddA nuclease domain is required for chi fragment generation; this subunit has the helicase and 3' -&gt; 5' nuclease activities.</text>
</comment>
<feature type="domain" description="UvrD-like helicase ATP-binding" evidence="15">
    <location>
        <begin position="10"/>
        <end position="484"/>
    </location>
</feature>
<keyword evidence="5 13" id="KW-0347">Helicase</keyword>
<dbReference type="GO" id="GO:0000724">
    <property type="term" value="P:double-strand break repair via homologous recombination"/>
    <property type="evidence" value="ECO:0007669"/>
    <property type="project" value="UniProtKB-UniRule"/>
</dbReference>
<evidence type="ECO:0000256" key="11">
    <source>
        <dbReference type="ARBA" id="ARBA00034617"/>
    </source>
</evidence>
<evidence type="ECO:0000256" key="13">
    <source>
        <dbReference type="HAMAP-Rule" id="MF_01451"/>
    </source>
</evidence>
<keyword evidence="8 13" id="KW-0238">DNA-binding</keyword>
<keyword evidence="4 13" id="KW-0378">Hydrolase</keyword>
<evidence type="ECO:0000259" key="16">
    <source>
        <dbReference type="PROSITE" id="PS51217"/>
    </source>
</evidence>
<keyword evidence="7 13" id="KW-0067">ATP-binding</keyword>
<dbReference type="InterPro" id="IPR027417">
    <property type="entry name" value="P-loop_NTPase"/>
</dbReference>
<dbReference type="SUPFAM" id="SSF52980">
    <property type="entry name" value="Restriction endonuclease-like"/>
    <property type="match status" value="1"/>
</dbReference>
<dbReference type="EC" id="3.1.-.-" evidence="13"/>
<keyword evidence="3 13" id="KW-0227">DNA damage</keyword>
<evidence type="ECO:0000313" key="18">
    <source>
        <dbReference type="Proteomes" id="UP000198668"/>
    </source>
</evidence>
<keyword evidence="6 13" id="KW-0269">Exonuclease</keyword>
<protein>
    <recommendedName>
        <fullName evidence="13">ATP-dependent helicase/nuclease subunit A</fullName>
        <ecNumber evidence="13">3.1.-.-</ecNumber>
        <ecNumber evidence="13">5.6.2.4</ecNumber>
    </recommendedName>
    <alternativeName>
        <fullName evidence="13">ATP-dependent helicase/nuclease AddA</fullName>
    </alternativeName>
    <alternativeName>
        <fullName evidence="13">DNA 3'-5' helicase AddA</fullName>
    </alternativeName>
</protein>
<gene>
    <name evidence="13" type="primary">addA</name>
    <name evidence="17" type="ORF">SAMN04489868_10538</name>
</gene>
<name>A0A1I3BAM9_9LACT</name>
<proteinExistence type="inferred from homology"/>
<keyword evidence="18" id="KW-1185">Reference proteome</keyword>